<dbReference type="Proteomes" id="UP000439123">
    <property type="component" value="Unassembled WGS sequence"/>
</dbReference>
<gene>
    <name evidence="5" type="ORF">AERO8C_20581</name>
</gene>
<protein>
    <submittedName>
        <fullName evidence="5">Site-specific recombinase XerD</fullName>
    </submittedName>
</protein>
<keyword evidence="1" id="KW-0229">DNA integration</keyword>
<evidence type="ECO:0000256" key="1">
    <source>
        <dbReference type="ARBA" id="ARBA00022908"/>
    </source>
</evidence>
<evidence type="ECO:0000256" key="3">
    <source>
        <dbReference type="SAM" id="Coils"/>
    </source>
</evidence>
<evidence type="ECO:0000313" key="5">
    <source>
        <dbReference type="EMBL" id="VXA85627.1"/>
    </source>
</evidence>
<dbReference type="GO" id="GO:0015074">
    <property type="term" value="P:DNA integration"/>
    <property type="evidence" value="ECO:0007669"/>
    <property type="project" value="UniProtKB-KW"/>
</dbReference>
<dbReference type="InterPro" id="IPR013762">
    <property type="entry name" value="Integrase-like_cat_sf"/>
</dbReference>
<organism evidence="5 6">
    <name type="scientific">Aeromonas veronii</name>
    <dbReference type="NCBI Taxonomy" id="654"/>
    <lineage>
        <taxon>Bacteria</taxon>
        <taxon>Pseudomonadati</taxon>
        <taxon>Pseudomonadota</taxon>
        <taxon>Gammaproteobacteria</taxon>
        <taxon>Aeromonadales</taxon>
        <taxon>Aeromonadaceae</taxon>
        <taxon>Aeromonas</taxon>
    </lineage>
</organism>
<accession>A0A653L3U5</accession>
<evidence type="ECO:0000313" key="6">
    <source>
        <dbReference type="Proteomes" id="UP000439123"/>
    </source>
</evidence>
<keyword evidence="2" id="KW-0233">DNA recombination</keyword>
<dbReference type="Pfam" id="PF00589">
    <property type="entry name" value="Phage_integrase"/>
    <property type="match status" value="1"/>
</dbReference>
<dbReference type="AlphaFoldDB" id="A0A653L3U5"/>
<sequence>MLYPGLIKNRCGVYCYRLIFPPALRQYGAPRETRFSLGTKNRAKTGELWIHAFKIGRLLLDELLELVQEVDQEVDMAEISEIMKAKIAAKREQIRLGEQLAILQDEINKQRLEALRSRKELETSQAVTQKAKALARKAVGIAQRTQGQLIESRRTANALATLPTTINAEPVPVGGALVAPSTCGQSLEWLVARFNEHSATVLKLSTSTLKDRKGNLARFLDILGPLDSATLSAADIAHYREVIRTIPKNLPKQPIWKERPEDPVLRRNWYLDLGKRGLPSLSEQGQKTHFNDVRPFLRWLRAERYVTEDFSDMLTPVKNDADYQERGRPFTPEQLDKLVNGLWRAEGKSPREQPKDWHFWAPLLGLTTGMRGDELGRLTVADVMDVGGIIMLNVPGTKTDNAERIIPLPNVVLNAGFMQLVDWARMSGDNARLFPNWLHGGSKSAKNYSASLGKWFNYEQGAGLLAKLDIWQTDHQVSFHSLRHTFATCAHHADTDLKQIQMILGHGSDLRKTYGLPAPRDLGATVDYIKPNVSYSPRMQEACRSLRDAINRVDFGIDLTGINWLDWRKAKKMKEHV</sequence>
<evidence type="ECO:0000256" key="2">
    <source>
        <dbReference type="ARBA" id="ARBA00023172"/>
    </source>
</evidence>
<proteinExistence type="predicted"/>
<dbReference type="PROSITE" id="PS51898">
    <property type="entry name" value="TYR_RECOMBINASE"/>
    <property type="match status" value="1"/>
</dbReference>
<name>A0A653L3U5_AERVE</name>
<dbReference type="SUPFAM" id="SSF56349">
    <property type="entry name" value="DNA breaking-rejoining enzymes"/>
    <property type="match status" value="1"/>
</dbReference>
<dbReference type="Gene3D" id="1.10.443.10">
    <property type="entry name" value="Intergrase catalytic core"/>
    <property type="match status" value="1"/>
</dbReference>
<dbReference type="RefSeq" id="WP_159157290.1">
    <property type="nucleotide sequence ID" value="NZ_JAEHJO010000029.1"/>
</dbReference>
<evidence type="ECO:0000259" key="4">
    <source>
        <dbReference type="PROSITE" id="PS51898"/>
    </source>
</evidence>
<dbReference type="GO" id="GO:0006310">
    <property type="term" value="P:DNA recombination"/>
    <property type="evidence" value="ECO:0007669"/>
    <property type="project" value="UniProtKB-KW"/>
</dbReference>
<dbReference type="InterPro" id="IPR002104">
    <property type="entry name" value="Integrase_catalytic"/>
</dbReference>
<keyword evidence="3" id="KW-0175">Coiled coil</keyword>
<dbReference type="InterPro" id="IPR050090">
    <property type="entry name" value="Tyrosine_recombinase_XerCD"/>
</dbReference>
<dbReference type="EMBL" id="CABWLC010000012">
    <property type="protein sequence ID" value="VXA85627.1"/>
    <property type="molecule type" value="Genomic_DNA"/>
</dbReference>
<reference evidence="5 6" key="1">
    <citation type="submission" date="2019-10" db="EMBL/GenBank/DDBJ databases">
        <authorList>
            <person name="Karimi E."/>
        </authorList>
    </citation>
    <scope>NUCLEOTIDE SEQUENCE [LARGE SCALE GENOMIC DNA]</scope>
    <source>
        <strain evidence="5">Aeromonas sp. 8C</strain>
    </source>
</reference>
<feature type="domain" description="Tyr recombinase" evidence="4">
    <location>
        <begin position="325"/>
        <end position="527"/>
    </location>
</feature>
<dbReference type="PANTHER" id="PTHR30349">
    <property type="entry name" value="PHAGE INTEGRASE-RELATED"/>
    <property type="match status" value="1"/>
</dbReference>
<dbReference type="GO" id="GO:0003677">
    <property type="term" value="F:DNA binding"/>
    <property type="evidence" value="ECO:0007669"/>
    <property type="project" value="InterPro"/>
</dbReference>
<dbReference type="InterPro" id="IPR011010">
    <property type="entry name" value="DNA_brk_join_enz"/>
</dbReference>
<feature type="coiled-coil region" evidence="3">
    <location>
        <begin position="60"/>
        <end position="120"/>
    </location>
</feature>
<dbReference type="PANTHER" id="PTHR30349:SF64">
    <property type="entry name" value="PROPHAGE INTEGRASE INTD-RELATED"/>
    <property type="match status" value="1"/>
</dbReference>